<dbReference type="InterPro" id="IPR013221">
    <property type="entry name" value="Mur_ligase_cen"/>
</dbReference>
<evidence type="ECO:0000256" key="6">
    <source>
        <dbReference type="ARBA" id="ARBA00022840"/>
    </source>
</evidence>
<dbReference type="RefSeq" id="WP_128700054.1">
    <property type="nucleotide sequence ID" value="NZ_CP019384.1"/>
</dbReference>
<organism evidence="10 11">
    <name type="scientific">Velamenicoccus archaeovorus</name>
    <dbReference type="NCBI Taxonomy" id="1930593"/>
    <lineage>
        <taxon>Bacteria</taxon>
        <taxon>Pseudomonadati</taxon>
        <taxon>Candidatus Omnitrophota</taxon>
        <taxon>Candidatus Velamenicoccus</taxon>
    </lineage>
</organism>
<dbReference type="GO" id="GO:0008360">
    <property type="term" value="P:regulation of cell shape"/>
    <property type="evidence" value="ECO:0007669"/>
    <property type="project" value="UniProtKB-KW"/>
</dbReference>
<dbReference type="OrthoDB" id="9809796at2"/>
<proteinExistence type="inferred from homology"/>
<dbReference type="SUPFAM" id="SSF51984">
    <property type="entry name" value="MurCD N-terminal domain"/>
    <property type="match status" value="1"/>
</dbReference>
<dbReference type="Gene3D" id="3.40.50.720">
    <property type="entry name" value="NAD(P)-binding Rossmann-like Domain"/>
    <property type="match status" value="1"/>
</dbReference>
<feature type="binding site" evidence="7">
    <location>
        <begin position="116"/>
        <end position="122"/>
    </location>
    <ligand>
        <name>ATP</name>
        <dbReference type="ChEBI" id="CHEBI:30616"/>
    </ligand>
</feature>
<dbReference type="HAMAP" id="MF_00639">
    <property type="entry name" value="MurD"/>
    <property type="match status" value="1"/>
</dbReference>
<dbReference type="GO" id="GO:0005524">
    <property type="term" value="F:ATP binding"/>
    <property type="evidence" value="ECO:0007669"/>
    <property type="project" value="UniProtKB-UniRule"/>
</dbReference>
<dbReference type="InterPro" id="IPR005762">
    <property type="entry name" value="MurD"/>
</dbReference>
<evidence type="ECO:0000259" key="8">
    <source>
        <dbReference type="Pfam" id="PF02875"/>
    </source>
</evidence>
<dbReference type="PANTHER" id="PTHR43692">
    <property type="entry name" value="UDP-N-ACETYLMURAMOYLALANINE--D-GLUTAMATE LIGASE"/>
    <property type="match status" value="1"/>
</dbReference>
<comment type="pathway">
    <text evidence="2 7">Cell wall biogenesis; peptidoglycan biosynthesis.</text>
</comment>
<dbReference type="InterPro" id="IPR004101">
    <property type="entry name" value="Mur_ligase_C"/>
</dbReference>
<evidence type="ECO:0000313" key="11">
    <source>
        <dbReference type="Proteomes" id="UP000287243"/>
    </source>
</evidence>
<dbReference type="SUPFAM" id="SSF53244">
    <property type="entry name" value="MurD-like peptide ligases, peptide-binding domain"/>
    <property type="match status" value="1"/>
</dbReference>
<keyword evidence="6 7" id="KW-0067">ATP-binding</keyword>
<dbReference type="Proteomes" id="UP000287243">
    <property type="component" value="Chromosome"/>
</dbReference>
<comment type="function">
    <text evidence="7">Cell wall formation. Catalyzes the addition of glutamate to the nucleotide precursor UDP-N-acetylmuramoyl-L-alanine (UMA).</text>
</comment>
<dbReference type="Pfam" id="PF21799">
    <property type="entry name" value="MurD-like_N"/>
    <property type="match status" value="1"/>
</dbReference>
<dbReference type="SUPFAM" id="SSF53623">
    <property type="entry name" value="MurD-like peptide ligases, catalytic domain"/>
    <property type="match status" value="1"/>
</dbReference>
<keyword evidence="7" id="KW-0131">Cell cycle</keyword>
<keyword evidence="7" id="KW-0133">Cell shape</keyword>
<evidence type="ECO:0000256" key="5">
    <source>
        <dbReference type="ARBA" id="ARBA00022741"/>
    </source>
</evidence>
<dbReference type="GO" id="GO:0009252">
    <property type="term" value="P:peptidoglycan biosynthetic process"/>
    <property type="evidence" value="ECO:0007669"/>
    <property type="project" value="UniProtKB-UniRule"/>
</dbReference>
<evidence type="ECO:0000256" key="1">
    <source>
        <dbReference type="ARBA" id="ARBA00004496"/>
    </source>
</evidence>
<dbReference type="PANTHER" id="PTHR43692:SF1">
    <property type="entry name" value="UDP-N-ACETYLMURAMOYLALANINE--D-GLUTAMATE LIGASE"/>
    <property type="match status" value="1"/>
</dbReference>
<dbReference type="GO" id="GO:0071555">
    <property type="term" value="P:cell wall organization"/>
    <property type="evidence" value="ECO:0007669"/>
    <property type="project" value="UniProtKB-KW"/>
</dbReference>
<protein>
    <recommendedName>
        <fullName evidence="7">UDP-N-acetylmuramoylalanine--D-glutamate ligase</fullName>
        <ecNumber evidence="7">6.3.2.9</ecNumber>
    </recommendedName>
    <alternativeName>
        <fullName evidence="7">D-glutamic acid-adding enzyme</fullName>
    </alternativeName>
    <alternativeName>
        <fullName evidence="7">UDP-N-acetylmuramoyl-L-alanyl-D-glutamate synthetase</fullName>
    </alternativeName>
</protein>
<dbReference type="Pfam" id="PF02875">
    <property type="entry name" value="Mur_ligase_C"/>
    <property type="match status" value="1"/>
</dbReference>
<keyword evidence="3 7" id="KW-0963">Cytoplasm</keyword>
<reference evidence="10 11" key="1">
    <citation type="submission" date="2017-01" db="EMBL/GenBank/DDBJ databases">
        <title>First insights into the biology of 'candidatus Vampirococcus archaeovorus'.</title>
        <authorList>
            <person name="Kizina J."/>
            <person name="Jordan S."/>
            <person name="Stueber K."/>
            <person name="Reinhardt R."/>
            <person name="Harder J."/>
        </authorList>
    </citation>
    <scope>NUCLEOTIDE SEQUENCE [LARGE SCALE GENOMIC DNA]</scope>
    <source>
        <strain evidence="10 11">LiM</strain>
    </source>
</reference>
<sequence length="418" mass="46035">MISYQDKKVTVVGLARSGLAAARLLKKLGADVTVTEAKRSEQYECLARELGEEGVVVELGGHSRAAVAGRDLLVLSPGARLDALPVVWAGEEHIEIVSELELAASVCPATIIAITGTNGKTTTTTLVGDVLKAAGRRAFVLGNIGMPFSAKVLEMKKEDYVSLEVSSFQLETIHAFHPRVAVILNLTPDHLDRYRDVADYLEAKKRVYMNQDRADWLILNETDAALRALAAEAPARVLFFGKNAQDAEFDQNQQAVLAVAAALGLDRRACLEVFKNFKGVEHRIEFVRVLDGVEYLNDSKATNIDSTVWALRNIKKPVVLIAGGRDKGSDFASIGELVRQKVKFVVLTGEASDRIAAAWHDVVLLEQVTTFEQAVRRARQHARTGDCVLFSPMCKSFDMFTDYEHRGRTFKEIVGRLR</sequence>
<evidence type="ECO:0000256" key="3">
    <source>
        <dbReference type="ARBA" id="ARBA00022490"/>
    </source>
</evidence>
<dbReference type="Pfam" id="PF08245">
    <property type="entry name" value="Mur_ligase_M"/>
    <property type="match status" value="1"/>
</dbReference>
<dbReference type="UniPathway" id="UPA00219"/>
<evidence type="ECO:0000256" key="4">
    <source>
        <dbReference type="ARBA" id="ARBA00022598"/>
    </source>
</evidence>
<keyword evidence="7" id="KW-0573">Peptidoglycan synthesis</keyword>
<dbReference type="InterPro" id="IPR036615">
    <property type="entry name" value="Mur_ligase_C_dom_sf"/>
</dbReference>
<evidence type="ECO:0000256" key="2">
    <source>
        <dbReference type="ARBA" id="ARBA00004752"/>
    </source>
</evidence>
<accession>A0A410P505</accession>
<dbReference type="Gene3D" id="3.90.190.20">
    <property type="entry name" value="Mur ligase, C-terminal domain"/>
    <property type="match status" value="1"/>
</dbReference>
<keyword evidence="4 7" id="KW-0436">Ligase</keyword>
<dbReference type="GO" id="GO:0008764">
    <property type="term" value="F:UDP-N-acetylmuramoylalanine-D-glutamate ligase activity"/>
    <property type="evidence" value="ECO:0007669"/>
    <property type="project" value="UniProtKB-UniRule"/>
</dbReference>
<feature type="domain" description="Mur ligase C-terminal" evidence="8">
    <location>
        <begin position="282"/>
        <end position="392"/>
    </location>
</feature>
<keyword evidence="5 7" id="KW-0547">Nucleotide-binding</keyword>
<comment type="similarity">
    <text evidence="7">Belongs to the MurCDEF family.</text>
</comment>
<dbReference type="EC" id="6.3.2.9" evidence="7"/>
<dbReference type="Gene3D" id="3.40.1190.10">
    <property type="entry name" value="Mur-like, catalytic domain"/>
    <property type="match status" value="1"/>
</dbReference>
<dbReference type="KEGG" id="vai:BU251_05760"/>
<evidence type="ECO:0000259" key="9">
    <source>
        <dbReference type="Pfam" id="PF08245"/>
    </source>
</evidence>
<keyword evidence="11" id="KW-1185">Reference proteome</keyword>
<dbReference type="InterPro" id="IPR036565">
    <property type="entry name" value="Mur-like_cat_sf"/>
</dbReference>
<dbReference type="GO" id="GO:0051301">
    <property type="term" value="P:cell division"/>
    <property type="evidence" value="ECO:0007669"/>
    <property type="project" value="UniProtKB-KW"/>
</dbReference>
<name>A0A410P505_VELA1</name>
<evidence type="ECO:0000313" key="10">
    <source>
        <dbReference type="EMBL" id="QAT17269.1"/>
    </source>
</evidence>
<gene>
    <name evidence="7" type="primary">murD</name>
    <name evidence="10" type="ORF">BU251_05760</name>
</gene>
<evidence type="ECO:0000256" key="7">
    <source>
        <dbReference type="HAMAP-Rule" id="MF_00639"/>
    </source>
</evidence>
<dbReference type="EMBL" id="CP019384">
    <property type="protein sequence ID" value="QAT17269.1"/>
    <property type="molecule type" value="Genomic_DNA"/>
</dbReference>
<comment type="catalytic activity">
    <reaction evidence="7">
        <text>UDP-N-acetyl-alpha-D-muramoyl-L-alanine + D-glutamate + ATP = UDP-N-acetyl-alpha-D-muramoyl-L-alanyl-D-glutamate + ADP + phosphate + H(+)</text>
        <dbReference type="Rhea" id="RHEA:16429"/>
        <dbReference type="ChEBI" id="CHEBI:15378"/>
        <dbReference type="ChEBI" id="CHEBI:29986"/>
        <dbReference type="ChEBI" id="CHEBI:30616"/>
        <dbReference type="ChEBI" id="CHEBI:43474"/>
        <dbReference type="ChEBI" id="CHEBI:83898"/>
        <dbReference type="ChEBI" id="CHEBI:83900"/>
        <dbReference type="ChEBI" id="CHEBI:456216"/>
        <dbReference type="EC" id="6.3.2.9"/>
    </reaction>
</comment>
<comment type="subcellular location">
    <subcellularLocation>
        <location evidence="1 7">Cytoplasm</location>
    </subcellularLocation>
</comment>
<feature type="domain" description="Mur ligase central" evidence="9">
    <location>
        <begin position="114"/>
        <end position="251"/>
    </location>
</feature>
<dbReference type="GO" id="GO:0005737">
    <property type="term" value="C:cytoplasm"/>
    <property type="evidence" value="ECO:0007669"/>
    <property type="project" value="UniProtKB-SubCell"/>
</dbReference>
<keyword evidence="7" id="KW-0132">Cell division</keyword>
<dbReference type="AlphaFoldDB" id="A0A410P505"/>
<keyword evidence="7" id="KW-0961">Cell wall biogenesis/degradation</keyword>